<dbReference type="AlphaFoldDB" id="A0AAU8VFC1"/>
<accession>A0AAU8VFC1</accession>
<evidence type="ECO:0000313" key="1">
    <source>
        <dbReference type="EMBL" id="ARB04462.1"/>
    </source>
</evidence>
<sequence>MRNREPAVKGGAFGCLVNCQSSSMLHINPFFHFICRSGDFGLLIFPIKVMKFIVRCYRRQSYHFLNGAGVWQCKDDGRLCYFLVL</sequence>
<evidence type="ECO:0000313" key="2">
    <source>
        <dbReference type="Proteomes" id="UP000191249"/>
    </source>
</evidence>
<gene>
    <name evidence="1" type="ORF">B2G52_05780</name>
</gene>
<name>A0AAU8VFC1_NEILA</name>
<reference evidence="1 2" key="1">
    <citation type="submission" date="2017-03" db="EMBL/GenBank/DDBJ databases">
        <title>N. lactamica Y92-1009 whole genome sequence.</title>
        <authorList>
            <person name="Pandey A.K."/>
            <person name="Read R.C."/>
        </authorList>
    </citation>
    <scope>NUCLEOTIDE SEQUENCE [LARGE SCALE GENOMIC DNA]</scope>
    <source>
        <strain evidence="1 2">Y92-1009</strain>
    </source>
</reference>
<proteinExistence type="predicted"/>
<dbReference type="Proteomes" id="UP000191249">
    <property type="component" value="Chromosome"/>
</dbReference>
<organism evidence="1 2">
    <name type="scientific">Neisseria lactamica</name>
    <dbReference type="NCBI Taxonomy" id="486"/>
    <lineage>
        <taxon>Bacteria</taxon>
        <taxon>Pseudomonadati</taxon>
        <taxon>Pseudomonadota</taxon>
        <taxon>Betaproteobacteria</taxon>
        <taxon>Neisseriales</taxon>
        <taxon>Neisseriaceae</taxon>
        <taxon>Neisseria</taxon>
    </lineage>
</organism>
<protein>
    <submittedName>
        <fullName evidence="1">Uncharacterized protein</fullName>
    </submittedName>
</protein>
<dbReference type="EMBL" id="CP019894">
    <property type="protein sequence ID" value="ARB04462.1"/>
    <property type="molecule type" value="Genomic_DNA"/>
</dbReference>